<reference evidence="1" key="1">
    <citation type="submission" date="2024-03" db="EMBL/GenBank/DDBJ databases">
        <title>Novel Streptomyces species of biotechnological and ecological value are a feature of Machair soil.</title>
        <authorList>
            <person name="Prole J.R."/>
            <person name="Goodfellow M."/>
            <person name="Allenby N."/>
            <person name="Ward A.C."/>
        </authorList>
    </citation>
    <scope>NUCLEOTIDE SEQUENCE</scope>
    <source>
        <strain evidence="1">MS2.AVA.5</strain>
    </source>
</reference>
<keyword evidence="2" id="KW-1185">Reference proteome</keyword>
<evidence type="ECO:0000313" key="2">
    <source>
        <dbReference type="Proteomes" id="UP001377168"/>
    </source>
</evidence>
<name>A0ACC6Q8V2_9ACTN</name>
<dbReference type="Proteomes" id="UP001377168">
    <property type="component" value="Unassembled WGS sequence"/>
</dbReference>
<organism evidence="1 2">
    <name type="scientific">Streptomyces achmelvichensis</name>
    <dbReference type="NCBI Taxonomy" id="3134111"/>
    <lineage>
        <taxon>Bacteria</taxon>
        <taxon>Bacillati</taxon>
        <taxon>Actinomycetota</taxon>
        <taxon>Actinomycetes</taxon>
        <taxon>Kitasatosporales</taxon>
        <taxon>Streptomycetaceae</taxon>
        <taxon>Streptomyces</taxon>
    </lineage>
</organism>
<sequence length="1331" mass="143479">MAVSFSGGGSGPLLSGVKDGRTLTLSWPKPLPTPAVAENVATYPEVLPGVDLQLKSEVEGFSQLLIVKTAQAATNPELHSLKYKLDTVGLTVSTDAETGSVTAVNPAGENVFTSPSPLMWDSSTISSGAAARAGTATADADDNFEPAPGAQDAQMPTTVSGDTLEIKPDQQLLGSAATKFPVYIDPSWAWGKRQNWTRVYKHYPNTSYWNTKEVVRVGYEAQTGGSNRISRSFVQLDTANLKGATVKSSTFRIRNTWSWSCQDRPVEMWHVGPISSKTTWNRQPAKLSKLFTVDDAKGWSTDCAAGNLEFDATTKIREAASKRWSSVTFGLYASDETDTFGWKKFDAKTAVLETVYNNPPKTPSSLGTFPKTSCTSGGQLGNTRVSVYAKLDDRDGGNLTAEFQIFKSGSATPVATQSLPANKGKITTYAVPDSYLTGGDYTWKVRAKDQDNAYSAWSPTCKFSVDRARPSKPPTITSDGGTFPPGDNGWPSQGTGKARTTGMFSFAPNGAEGVVEYGYYTDHDPDVRSVLPGTPVPVTPPGYGPHFLYAFSVDQAGNRSDTATYIYYAARSLERDGPHDLNGDSYRDIWSVDSNGTLMTYAGQGNATFSAATNGGSTSFEDQQIASVGDWGQDGANDLVTLQYDTVDRRKKLWTYRNNGTGVISDEYTELTVTCPVKDPEMGCDYGDEWTGDDHWSNAEQVIGPGDINGDKQPDLLVKQGKQLWAYYGNRAAYDLDVAGTQPPTLVGEGDWDKFTVIAPGDVNGDNLLDLWLRENSTGTIWRSYGKKGPNGVLDPTTWGNSSGRVKIGTGYIAATYPTLGSVGDVTGDGLADLWARKTDNTMLGWPGKTPAADNSSFGASFVIDGITGGTRIPSGTTLTGGQSYTSRSAKLTMGTDGNLVVTSNADKSLWSTKTQGNPGAKAVMQADGNLVINAADGSTKLWESQTAAPNGHALLQDRGNLVVYNVKGQAQWSSGTAIRHDYNGDGRSDMGLWYDFTAGTDATYTVMSNSDGSFQLPYKSFAAPAGAWEAKSMKFVTGDFNGDGRGDMAALYGYSDTSIKLWTALGKADGGFGTPFASWSVPKGVMHTSYMTPQSGDFNGDGRDDVAVWYAYPDGTSKIFTYTATVSGGFNKPVDSWTAPSGTWLRNRCKFVTGDFNGDGRDDLGVFYGQGDNTVRNHTFLATVTGGFANPTSWWYSASLDWNRSTPHAGDFNGDGRDDAMIWYDYADGSDKVSTFIAESEPNDQFGSAFVSLSSNAGNWDIKRSQLVIGDYNGDGRDDIGAMYHQPDGAVRMWTWTAREDAKFNGALASWMYTSDQWVYASTRFFRSYN</sequence>
<protein>
    <submittedName>
        <fullName evidence="1">FG-GAP-like repeat-containing protein</fullName>
    </submittedName>
</protein>
<evidence type="ECO:0000313" key="1">
    <source>
        <dbReference type="EMBL" id="MEJ8640205.1"/>
    </source>
</evidence>
<gene>
    <name evidence="1" type="ORF">WKI67_43775</name>
</gene>
<proteinExistence type="predicted"/>
<accession>A0ACC6Q8V2</accession>
<comment type="caution">
    <text evidence="1">The sequence shown here is derived from an EMBL/GenBank/DDBJ whole genome shotgun (WGS) entry which is preliminary data.</text>
</comment>
<dbReference type="EMBL" id="JBBKAJ010000039">
    <property type="protein sequence ID" value="MEJ8640205.1"/>
    <property type="molecule type" value="Genomic_DNA"/>
</dbReference>